<dbReference type="AlphaFoldDB" id="A0A1Y2A1S7"/>
<comment type="similarity">
    <text evidence="1">Belongs to the SAP18 family.</text>
</comment>
<proteinExistence type="inferred from homology"/>
<dbReference type="PANTHER" id="PTHR13082:SF0">
    <property type="entry name" value="HISTONE DEACETYLASE COMPLEX SUBUNIT SAP18"/>
    <property type="match status" value="1"/>
</dbReference>
<sequence>MAAPIGKVDRQTTTPFLLRLFYKLGSFYRLDDFSPDTRLPSHLQIYTWPDCTIRELTTLLVAGLNAIDPSLLPSPYAGTRIAFRMVFADMQSSRPGRYTGRELGSVVIGAMDDDSDTATSAEMLKNMDGEPNKTLGDGRFVIGDFISCAVLPPAADGSVQPAPAALV</sequence>
<name>A0A1Y2A1S7_9PLEO</name>
<dbReference type="InterPro" id="IPR010516">
    <property type="entry name" value="SAP18"/>
</dbReference>
<dbReference type="PANTHER" id="PTHR13082">
    <property type="entry name" value="SAP18"/>
    <property type="match status" value="1"/>
</dbReference>
<evidence type="ECO:0000313" key="3">
    <source>
        <dbReference type="Proteomes" id="UP000193144"/>
    </source>
</evidence>
<reference evidence="2 3" key="1">
    <citation type="submission" date="2016-07" db="EMBL/GenBank/DDBJ databases">
        <title>Pervasive Adenine N6-methylation of Active Genes in Fungi.</title>
        <authorList>
            <consortium name="DOE Joint Genome Institute"/>
            <person name="Mondo S.J."/>
            <person name="Dannebaum R.O."/>
            <person name="Kuo R.C."/>
            <person name="Labutti K."/>
            <person name="Haridas S."/>
            <person name="Kuo A."/>
            <person name="Salamov A."/>
            <person name="Ahrendt S.R."/>
            <person name="Lipzen A."/>
            <person name="Sullivan W."/>
            <person name="Andreopoulos W.B."/>
            <person name="Clum A."/>
            <person name="Lindquist E."/>
            <person name="Daum C."/>
            <person name="Ramamoorthy G.K."/>
            <person name="Gryganskyi A."/>
            <person name="Culley D."/>
            <person name="Magnuson J.K."/>
            <person name="James T.Y."/>
            <person name="O'Malley M.A."/>
            <person name="Stajich J.E."/>
            <person name="Spatafora J.W."/>
            <person name="Visel A."/>
            <person name="Grigoriev I.V."/>
        </authorList>
    </citation>
    <scope>NUCLEOTIDE SEQUENCE [LARGE SCALE GENOMIC DNA]</scope>
    <source>
        <strain evidence="2 3">CBS 115471</strain>
    </source>
</reference>
<dbReference type="Pfam" id="PF06487">
    <property type="entry name" value="SAP18"/>
    <property type="match status" value="1"/>
</dbReference>
<comment type="caution">
    <text evidence="2">The sequence shown here is derived from an EMBL/GenBank/DDBJ whole genome shotgun (WGS) entry which is preliminary data.</text>
</comment>
<protein>
    <submittedName>
        <fullName evidence="2">Sin3 associated polypeptide p18</fullName>
    </submittedName>
</protein>
<dbReference type="Proteomes" id="UP000193144">
    <property type="component" value="Unassembled WGS sequence"/>
</dbReference>
<organism evidence="2 3">
    <name type="scientific">Clohesyomyces aquaticus</name>
    <dbReference type="NCBI Taxonomy" id="1231657"/>
    <lineage>
        <taxon>Eukaryota</taxon>
        <taxon>Fungi</taxon>
        <taxon>Dikarya</taxon>
        <taxon>Ascomycota</taxon>
        <taxon>Pezizomycotina</taxon>
        <taxon>Dothideomycetes</taxon>
        <taxon>Pleosporomycetidae</taxon>
        <taxon>Pleosporales</taxon>
        <taxon>Lindgomycetaceae</taxon>
        <taxon>Clohesyomyces</taxon>
    </lineage>
</organism>
<evidence type="ECO:0000313" key="2">
    <source>
        <dbReference type="EMBL" id="ORY16414.1"/>
    </source>
</evidence>
<dbReference type="STRING" id="1231657.A0A1Y2A1S7"/>
<dbReference type="GO" id="GO:0005634">
    <property type="term" value="C:nucleus"/>
    <property type="evidence" value="ECO:0007669"/>
    <property type="project" value="TreeGrafter"/>
</dbReference>
<dbReference type="Gene3D" id="3.10.20.550">
    <property type="entry name" value="ASAP complex, SAP18 subunit"/>
    <property type="match status" value="1"/>
</dbReference>
<dbReference type="InterPro" id="IPR042534">
    <property type="entry name" value="SAP18_sf"/>
</dbReference>
<evidence type="ECO:0000256" key="1">
    <source>
        <dbReference type="ARBA" id="ARBA00009143"/>
    </source>
</evidence>
<keyword evidence="3" id="KW-1185">Reference proteome</keyword>
<dbReference type="OrthoDB" id="440566at2759"/>
<gene>
    <name evidence="2" type="ORF">BCR34DRAFT_105684</name>
</gene>
<accession>A0A1Y2A1S7</accession>
<dbReference type="EMBL" id="MCFA01000018">
    <property type="protein sequence ID" value="ORY16414.1"/>
    <property type="molecule type" value="Genomic_DNA"/>
</dbReference>